<dbReference type="EMBL" id="JABANE010000004">
    <property type="protein sequence ID" value="NME66764.1"/>
    <property type="molecule type" value="Genomic_DNA"/>
</dbReference>
<keyword evidence="3 6" id="KW-0326">Glycosidase</keyword>
<dbReference type="Proteomes" id="UP000576082">
    <property type="component" value="Unassembled WGS sequence"/>
</dbReference>
<evidence type="ECO:0000256" key="2">
    <source>
        <dbReference type="ARBA" id="ARBA00022801"/>
    </source>
</evidence>
<dbReference type="SUPFAM" id="SSF75005">
    <property type="entry name" value="Arabinanase/levansucrase/invertase"/>
    <property type="match status" value="1"/>
</dbReference>
<keyword evidence="2 6" id="KW-0378">Hydrolase</keyword>
<dbReference type="Pfam" id="PF04616">
    <property type="entry name" value="Glyco_hydro_43"/>
    <property type="match status" value="1"/>
</dbReference>
<gene>
    <name evidence="9" type="ORF">HHU12_02190</name>
</gene>
<comment type="similarity">
    <text evidence="1 6">Belongs to the glycosyl hydrolase 43 family.</text>
</comment>
<dbReference type="GO" id="GO:0005975">
    <property type="term" value="P:carbohydrate metabolic process"/>
    <property type="evidence" value="ECO:0007669"/>
    <property type="project" value="InterPro"/>
</dbReference>
<evidence type="ECO:0000313" key="9">
    <source>
        <dbReference type="EMBL" id="NME66764.1"/>
    </source>
</evidence>
<evidence type="ECO:0000256" key="7">
    <source>
        <dbReference type="SAM" id="SignalP"/>
    </source>
</evidence>
<evidence type="ECO:0000256" key="6">
    <source>
        <dbReference type="RuleBase" id="RU361187"/>
    </source>
</evidence>
<dbReference type="AlphaFoldDB" id="A0A7X9P161"/>
<evidence type="ECO:0000256" key="3">
    <source>
        <dbReference type="ARBA" id="ARBA00023295"/>
    </source>
</evidence>
<dbReference type="InterPro" id="IPR051795">
    <property type="entry name" value="Glycosyl_Hydrlase_43"/>
</dbReference>
<dbReference type="PANTHER" id="PTHR42812:SF5">
    <property type="entry name" value="ENDO-ARABINASE"/>
    <property type="match status" value="1"/>
</dbReference>
<dbReference type="InterPro" id="IPR041542">
    <property type="entry name" value="GH43_C2"/>
</dbReference>
<evidence type="ECO:0000256" key="4">
    <source>
        <dbReference type="PIRSR" id="PIRSR606710-1"/>
    </source>
</evidence>
<comment type="caution">
    <text evidence="9">The sequence shown here is derived from an EMBL/GenBank/DDBJ whole genome shotgun (WGS) entry which is preliminary data.</text>
</comment>
<feature type="site" description="Important for catalytic activity, responsible for pKa modulation of the active site Glu and correct orientation of both the proton donor and substrate" evidence="5">
    <location>
        <position position="146"/>
    </location>
</feature>
<proteinExistence type="inferred from homology"/>
<feature type="chain" id="PRO_5030938889" evidence="7">
    <location>
        <begin position="21"/>
        <end position="540"/>
    </location>
</feature>
<dbReference type="Gene3D" id="2.115.10.20">
    <property type="entry name" value="Glycosyl hydrolase domain, family 43"/>
    <property type="match status" value="1"/>
</dbReference>
<organism evidence="9 10">
    <name type="scientific">Flammeovirga aprica JL-4</name>
    <dbReference type="NCBI Taxonomy" id="694437"/>
    <lineage>
        <taxon>Bacteria</taxon>
        <taxon>Pseudomonadati</taxon>
        <taxon>Bacteroidota</taxon>
        <taxon>Cytophagia</taxon>
        <taxon>Cytophagales</taxon>
        <taxon>Flammeovirgaceae</taxon>
        <taxon>Flammeovirga</taxon>
    </lineage>
</organism>
<feature type="domain" description="Beta-xylosidase C-terminal Concanavalin A-like" evidence="8">
    <location>
        <begin position="343"/>
        <end position="531"/>
    </location>
</feature>
<dbReference type="InterPro" id="IPR006710">
    <property type="entry name" value="Glyco_hydro_43"/>
</dbReference>
<evidence type="ECO:0000256" key="5">
    <source>
        <dbReference type="PIRSR" id="PIRSR606710-2"/>
    </source>
</evidence>
<evidence type="ECO:0000259" key="8">
    <source>
        <dbReference type="Pfam" id="PF17851"/>
    </source>
</evidence>
<sequence>MKLKALFFLLLIVGSNFSIFGQEPPQTFKNPIISGYHPDPSICRVGEDYYLVNSSFTWFPGLPIYHSKDLVNWEQIGNAVTDPEHYDFDGLKDKLGLFAPTIRHHEGVFYIINTCVGCKMNFYITAKDPAGPWSDPVWLPDAPGIDPSIFWDDNGKCYYTGMNGIKEKDWPNQTVVYNQELDLEKQKLVGERHELTYGHANNASYTEGPHLYKINGKYLLLVSEGGTEMNHAMSVHHSDDINGPFVTDIVNPVLTHRHLGKDYPLYAIGHGDLVQTQNGEWWAVMLGKRWNHGITTLARETFLAKVDFEGQTPFFNKGKGVVLPEQKRPDLPWTPVPEVPIVDDFNGENLAFKWCTIRTPKTSFYTLEEGKLKVKLRAEVMENLVNSSLLLQRITAHDFEASTHLSFKTSKQNEQAGLSIYRTNENHINLLKVKNEIVLLESFKGSITEIARVPYKGKEVVLKAVAKDMKVQFYFGEDKSKMTPIGDARSLIVIADAQGNAQFNGPGVGVYATSNGVASKNMAVFDWFSYEGKENEEVVD</sequence>
<dbReference type="Pfam" id="PF17851">
    <property type="entry name" value="GH43_C2"/>
    <property type="match status" value="1"/>
</dbReference>
<feature type="active site" description="Proton acceptor" evidence="4">
    <location>
        <position position="39"/>
    </location>
</feature>
<feature type="active site" description="Proton donor" evidence="4">
    <location>
        <position position="207"/>
    </location>
</feature>
<keyword evidence="10" id="KW-1185">Reference proteome</keyword>
<evidence type="ECO:0000313" key="10">
    <source>
        <dbReference type="Proteomes" id="UP000576082"/>
    </source>
</evidence>
<dbReference type="PANTHER" id="PTHR42812">
    <property type="entry name" value="BETA-XYLOSIDASE"/>
    <property type="match status" value="1"/>
</dbReference>
<dbReference type="InterPro" id="IPR013320">
    <property type="entry name" value="ConA-like_dom_sf"/>
</dbReference>
<dbReference type="CDD" id="cd18617">
    <property type="entry name" value="GH43_XynB-like"/>
    <property type="match status" value="1"/>
</dbReference>
<name>A0A7X9P161_9BACT</name>
<reference evidence="9 10" key="1">
    <citation type="submission" date="2020-04" db="EMBL/GenBank/DDBJ databases">
        <title>Flammeovirga sp. SR4, a novel species isolated from seawater.</title>
        <authorList>
            <person name="Wang X."/>
        </authorList>
    </citation>
    <scope>NUCLEOTIDE SEQUENCE [LARGE SCALE GENOMIC DNA]</scope>
    <source>
        <strain evidence="9 10">ATCC 23126</strain>
    </source>
</reference>
<dbReference type="RefSeq" id="WP_169654560.1">
    <property type="nucleotide sequence ID" value="NZ_JABANE010000004.1"/>
</dbReference>
<keyword evidence="7" id="KW-0732">Signal</keyword>
<dbReference type="InterPro" id="IPR023296">
    <property type="entry name" value="Glyco_hydro_beta-prop_sf"/>
</dbReference>
<evidence type="ECO:0000256" key="1">
    <source>
        <dbReference type="ARBA" id="ARBA00009865"/>
    </source>
</evidence>
<dbReference type="GO" id="GO:0004553">
    <property type="term" value="F:hydrolase activity, hydrolyzing O-glycosyl compounds"/>
    <property type="evidence" value="ECO:0007669"/>
    <property type="project" value="InterPro"/>
</dbReference>
<dbReference type="SUPFAM" id="SSF49899">
    <property type="entry name" value="Concanavalin A-like lectins/glucanases"/>
    <property type="match status" value="1"/>
</dbReference>
<protein>
    <submittedName>
        <fullName evidence="9">Glycoside hydrolase family 43 protein</fullName>
    </submittedName>
</protein>
<dbReference type="Gene3D" id="2.60.120.200">
    <property type="match status" value="1"/>
</dbReference>
<feature type="signal peptide" evidence="7">
    <location>
        <begin position="1"/>
        <end position="20"/>
    </location>
</feature>
<accession>A0A7X9P161</accession>